<dbReference type="EMBL" id="MDYQ01000373">
    <property type="protein sequence ID" value="PRP75601.1"/>
    <property type="molecule type" value="Genomic_DNA"/>
</dbReference>
<feature type="region of interest" description="Disordered" evidence="1">
    <location>
        <begin position="418"/>
        <end position="445"/>
    </location>
</feature>
<dbReference type="InParanoid" id="A0A2P6MV52"/>
<protein>
    <submittedName>
        <fullName evidence="2">Uncharacterized protein</fullName>
    </submittedName>
</protein>
<proteinExistence type="predicted"/>
<keyword evidence="3" id="KW-1185">Reference proteome</keyword>
<evidence type="ECO:0000313" key="2">
    <source>
        <dbReference type="EMBL" id="PRP75601.1"/>
    </source>
</evidence>
<name>A0A2P6MV52_9EUKA</name>
<dbReference type="AlphaFoldDB" id="A0A2P6MV52"/>
<evidence type="ECO:0000313" key="3">
    <source>
        <dbReference type="Proteomes" id="UP000241769"/>
    </source>
</evidence>
<comment type="caution">
    <text evidence="2">The sequence shown here is derived from an EMBL/GenBank/DDBJ whole genome shotgun (WGS) entry which is preliminary data.</text>
</comment>
<evidence type="ECO:0000256" key="1">
    <source>
        <dbReference type="SAM" id="MobiDB-lite"/>
    </source>
</evidence>
<reference evidence="2 3" key="1">
    <citation type="journal article" date="2018" name="Genome Biol. Evol.">
        <title>Multiple Roots of Fruiting Body Formation in Amoebozoa.</title>
        <authorList>
            <person name="Hillmann F."/>
            <person name="Forbes G."/>
            <person name="Novohradska S."/>
            <person name="Ferling I."/>
            <person name="Riege K."/>
            <person name="Groth M."/>
            <person name="Westermann M."/>
            <person name="Marz M."/>
            <person name="Spaller T."/>
            <person name="Winckler T."/>
            <person name="Schaap P."/>
            <person name="Glockner G."/>
        </authorList>
    </citation>
    <scope>NUCLEOTIDE SEQUENCE [LARGE SCALE GENOMIC DNA]</scope>
    <source>
        <strain evidence="2 3">Jena</strain>
    </source>
</reference>
<sequence length="445" mass="50099">MCSNNSDSMTNQCKISLGIFWSRVTCTCFNLLDRVVAWVATRDSFFLTIYNEKGTIRTAGTRQSGFNFPGPSFFPVDGEFFGADGEHSTDQPETATTRRFLPNFSRQASQWVISPFHPSYKWLTPRQTSGGIDISMDTNTSVTTGAVVAAVAVNASVPLQINEQHMAVDPITSKQRGLRIGGSRSTLISRLTGIPATAPAPAAVDSTQEGAETVDLTIRDSMGRLPFYLTPESIKQIMATINEGENYTLCRLSQLARVCSIMRNILNDRLTHGVRKWGQIFLGSSWHEMEHASSLGVGKFDYNEKKPNCGLPKLGTSEEWWRRLAHVFQGQRRVYQHFYTSLYKEQPHLLQWEQRSLFLRTRETSRIRQAVVLLNHREQKQNGRSIEKRRDGQSIPISMIWNTIGKVDFVVGSTSSQFKEGWRPISPSVSQSTATKEREQHQGPN</sequence>
<dbReference type="Proteomes" id="UP000241769">
    <property type="component" value="Unassembled WGS sequence"/>
</dbReference>
<organism evidence="2 3">
    <name type="scientific">Planoprotostelium fungivorum</name>
    <dbReference type="NCBI Taxonomy" id="1890364"/>
    <lineage>
        <taxon>Eukaryota</taxon>
        <taxon>Amoebozoa</taxon>
        <taxon>Evosea</taxon>
        <taxon>Variosea</taxon>
        <taxon>Cavosteliida</taxon>
        <taxon>Cavosteliaceae</taxon>
        <taxon>Planoprotostelium</taxon>
    </lineage>
</organism>
<gene>
    <name evidence="2" type="ORF">PROFUN_15646</name>
</gene>
<accession>A0A2P6MV52</accession>
<feature type="compositionally biased region" description="Basic and acidic residues" evidence="1">
    <location>
        <begin position="435"/>
        <end position="445"/>
    </location>
</feature>